<dbReference type="EMBL" id="CAJOBH010086516">
    <property type="protein sequence ID" value="CAF4543637.1"/>
    <property type="molecule type" value="Genomic_DNA"/>
</dbReference>
<gene>
    <name evidence="1" type="ORF">BYL167_LOCUS37809</name>
    <name evidence="2" type="ORF">GIL414_LOCUS59286</name>
    <name evidence="3" type="ORF">SMN809_LOCUS66331</name>
</gene>
<feature type="non-terminal residue" evidence="2">
    <location>
        <position position="1"/>
    </location>
</feature>
<protein>
    <submittedName>
        <fullName evidence="2">Uncharacterized protein</fullName>
    </submittedName>
</protein>
<evidence type="ECO:0000313" key="1">
    <source>
        <dbReference type="EMBL" id="CAF4543637.1"/>
    </source>
</evidence>
<name>A0A8S3DYL4_9BILA</name>
<reference evidence="2" key="1">
    <citation type="submission" date="2021-02" db="EMBL/GenBank/DDBJ databases">
        <authorList>
            <person name="Nowell W R."/>
        </authorList>
    </citation>
    <scope>NUCLEOTIDE SEQUENCE</scope>
</reference>
<accession>A0A8S3DYL4</accession>
<dbReference type="EMBL" id="CAJOBI010313130">
    <property type="protein sequence ID" value="CAF5172781.1"/>
    <property type="molecule type" value="Genomic_DNA"/>
</dbReference>
<organism evidence="2 4">
    <name type="scientific">Rotaria magnacalcarata</name>
    <dbReference type="NCBI Taxonomy" id="392030"/>
    <lineage>
        <taxon>Eukaryota</taxon>
        <taxon>Metazoa</taxon>
        <taxon>Spiralia</taxon>
        <taxon>Gnathifera</taxon>
        <taxon>Rotifera</taxon>
        <taxon>Eurotatoria</taxon>
        <taxon>Bdelloidea</taxon>
        <taxon>Philodinida</taxon>
        <taxon>Philodinidae</taxon>
        <taxon>Rotaria</taxon>
    </lineage>
</organism>
<evidence type="ECO:0000313" key="3">
    <source>
        <dbReference type="EMBL" id="CAF5172781.1"/>
    </source>
</evidence>
<dbReference type="Proteomes" id="UP000676336">
    <property type="component" value="Unassembled WGS sequence"/>
</dbReference>
<dbReference type="Proteomes" id="UP000681720">
    <property type="component" value="Unassembled WGS sequence"/>
</dbReference>
<evidence type="ECO:0000313" key="4">
    <source>
        <dbReference type="Proteomes" id="UP000681720"/>
    </source>
</evidence>
<dbReference type="Proteomes" id="UP000681967">
    <property type="component" value="Unassembled WGS sequence"/>
</dbReference>
<proteinExistence type="predicted"/>
<sequence>IFILMAAIPKHKYEVNLEEFILVRLDTNFNKDGYNIEAQKTLRTYMNNLRTFENPEEYRKYIIQVPHCRYLVLY</sequence>
<evidence type="ECO:0000313" key="2">
    <source>
        <dbReference type="EMBL" id="CAF5038426.1"/>
    </source>
</evidence>
<comment type="caution">
    <text evidence="2">The sequence shown here is derived from an EMBL/GenBank/DDBJ whole genome shotgun (WGS) entry which is preliminary data.</text>
</comment>
<dbReference type="EMBL" id="CAJOBJ010223565">
    <property type="protein sequence ID" value="CAF5038426.1"/>
    <property type="molecule type" value="Genomic_DNA"/>
</dbReference>
<dbReference type="AlphaFoldDB" id="A0A8S3DYL4"/>